<dbReference type="Pfam" id="PF25917">
    <property type="entry name" value="BSH_RND"/>
    <property type="match status" value="1"/>
</dbReference>
<dbReference type="Gene3D" id="2.40.50.100">
    <property type="match status" value="1"/>
</dbReference>
<protein>
    <submittedName>
        <fullName evidence="5">Efflux RND transporter periplasmic adaptor subunit</fullName>
    </submittedName>
</protein>
<dbReference type="Gene3D" id="2.40.30.170">
    <property type="match status" value="1"/>
</dbReference>
<sequence>MRYLFLLPALILVSCGGGSGEPQSYSYYQKKNVEPKQLDLTIEASGEIEAIYSVEIKSKASGEILDLPAEVGDFIKKGTILARIDQRTPKNVLDQAEADLKLAEVRLENAEAQLIRGEALHAEGSIADKNFEEIQEGFASAKSQHVRSIVTVENAKIALDDTLVKSPLDATIISRPVEVGQVISSPTSAVGGGTILMRMADLSKVRIRAFVDEIDIGKVTVGQEVSIRVSAFREEIFSGKVSKIEPLAIVQQGVTIFPVLIDIENKDNLLLLGMNTDVVIQVIDTEVAVSAPTGALRTRDDAYSAAEILGINKTIIDDFLQEKVEGENFTKFIVFKNSSKGPTPSWVEIGISDLAFVEIKNGLRNGEQVFVLPTKGLVDYQNRFKERVKNSFG</sequence>
<feature type="domain" description="YknX-like beta-barrel" evidence="4">
    <location>
        <begin position="206"/>
        <end position="278"/>
    </location>
</feature>
<keyword evidence="2" id="KW-0175">Coiled coil</keyword>
<reference evidence="5 6" key="1">
    <citation type="submission" date="2019-02" db="EMBL/GenBank/DDBJ databases">
        <title>Prokaryotic population dynamics and viral predation in marine succession experiment using metagenomics: the confinement effect.</title>
        <authorList>
            <person name="Haro-Moreno J.M."/>
            <person name="Rodriguez-Valera F."/>
            <person name="Lopez-Perez M."/>
        </authorList>
    </citation>
    <scope>NUCLEOTIDE SEQUENCE [LARGE SCALE GENOMIC DNA]</scope>
    <source>
        <strain evidence="5">MED-G169</strain>
    </source>
</reference>
<comment type="caution">
    <text evidence="5">The sequence shown here is derived from an EMBL/GenBank/DDBJ whole genome shotgun (WGS) entry which is preliminary data.</text>
</comment>
<dbReference type="Pfam" id="PF25990">
    <property type="entry name" value="Beta-barrel_YknX"/>
    <property type="match status" value="1"/>
</dbReference>
<organism evidence="5 6">
    <name type="scientific">SAR92 clade bacterium</name>
    <dbReference type="NCBI Taxonomy" id="2315479"/>
    <lineage>
        <taxon>Bacteria</taxon>
        <taxon>Pseudomonadati</taxon>
        <taxon>Pseudomonadota</taxon>
        <taxon>Gammaproteobacteria</taxon>
        <taxon>Cellvibrionales</taxon>
        <taxon>Porticoccaceae</taxon>
        <taxon>SAR92 clade</taxon>
    </lineage>
</organism>
<evidence type="ECO:0000256" key="2">
    <source>
        <dbReference type="SAM" id="Coils"/>
    </source>
</evidence>
<accession>A0A520LK84</accession>
<dbReference type="NCBIfam" id="TIGR01730">
    <property type="entry name" value="RND_mfp"/>
    <property type="match status" value="1"/>
</dbReference>
<dbReference type="Gene3D" id="1.10.287.470">
    <property type="entry name" value="Helix hairpin bin"/>
    <property type="match status" value="1"/>
</dbReference>
<gene>
    <name evidence="5" type="ORF">EVB02_03590</name>
</gene>
<evidence type="ECO:0000259" key="3">
    <source>
        <dbReference type="Pfam" id="PF25917"/>
    </source>
</evidence>
<evidence type="ECO:0000256" key="1">
    <source>
        <dbReference type="ARBA" id="ARBA00009477"/>
    </source>
</evidence>
<feature type="domain" description="Multidrug resistance protein MdtA-like barrel-sandwich hybrid" evidence="3">
    <location>
        <begin position="54"/>
        <end position="187"/>
    </location>
</feature>
<dbReference type="InterPro" id="IPR058636">
    <property type="entry name" value="Beta-barrel_YknX"/>
</dbReference>
<evidence type="ECO:0000313" key="6">
    <source>
        <dbReference type="Proteomes" id="UP000318148"/>
    </source>
</evidence>
<dbReference type="GO" id="GO:0015562">
    <property type="term" value="F:efflux transmembrane transporter activity"/>
    <property type="evidence" value="ECO:0007669"/>
    <property type="project" value="TreeGrafter"/>
</dbReference>
<evidence type="ECO:0000259" key="4">
    <source>
        <dbReference type="Pfam" id="PF25990"/>
    </source>
</evidence>
<dbReference type="SUPFAM" id="SSF111369">
    <property type="entry name" value="HlyD-like secretion proteins"/>
    <property type="match status" value="1"/>
</dbReference>
<dbReference type="EMBL" id="SHBO01000046">
    <property type="protein sequence ID" value="RZO05174.1"/>
    <property type="molecule type" value="Genomic_DNA"/>
</dbReference>
<dbReference type="Proteomes" id="UP000318148">
    <property type="component" value="Unassembled WGS sequence"/>
</dbReference>
<dbReference type="InterPro" id="IPR058625">
    <property type="entry name" value="MdtA-like_BSH"/>
</dbReference>
<dbReference type="PROSITE" id="PS51257">
    <property type="entry name" value="PROKAR_LIPOPROTEIN"/>
    <property type="match status" value="1"/>
</dbReference>
<feature type="coiled-coil region" evidence="2">
    <location>
        <begin position="93"/>
        <end position="120"/>
    </location>
</feature>
<name>A0A520LK84_9GAMM</name>
<comment type="similarity">
    <text evidence="1">Belongs to the membrane fusion protein (MFP) (TC 8.A.1) family.</text>
</comment>
<dbReference type="AlphaFoldDB" id="A0A520LK84"/>
<dbReference type="PANTHER" id="PTHR30469">
    <property type="entry name" value="MULTIDRUG RESISTANCE PROTEIN MDTA"/>
    <property type="match status" value="1"/>
</dbReference>
<dbReference type="PANTHER" id="PTHR30469:SF33">
    <property type="entry name" value="SLR1207 PROTEIN"/>
    <property type="match status" value="1"/>
</dbReference>
<dbReference type="GO" id="GO:1990281">
    <property type="term" value="C:efflux pump complex"/>
    <property type="evidence" value="ECO:0007669"/>
    <property type="project" value="TreeGrafter"/>
</dbReference>
<evidence type="ECO:0000313" key="5">
    <source>
        <dbReference type="EMBL" id="RZO05174.1"/>
    </source>
</evidence>
<dbReference type="InterPro" id="IPR006143">
    <property type="entry name" value="RND_pump_MFP"/>
</dbReference>
<proteinExistence type="inferred from homology"/>